<evidence type="ECO:0000313" key="2">
    <source>
        <dbReference type="EMBL" id="GMF23618.1"/>
    </source>
</evidence>
<evidence type="ECO:0000256" key="1">
    <source>
        <dbReference type="SAM" id="MobiDB-lite"/>
    </source>
</evidence>
<sequence>MELWARKARMPYGNPAGRSGSVQATTQQVILAGSAHPYGGAEVVTRPEERELIQLPPRKALELNQLTPENAL</sequence>
<name>A0A9W6WZQ9_9STRA</name>
<feature type="region of interest" description="Disordered" evidence="1">
    <location>
        <begin position="1"/>
        <end position="21"/>
    </location>
</feature>
<protein>
    <submittedName>
        <fullName evidence="2">Unnamed protein product</fullName>
    </submittedName>
</protein>
<comment type="caution">
    <text evidence="2">The sequence shown here is derived from an EMBL/GenBank/DDBJ whole genome shotgun (WGS) entry which is preliminary data.</text>
</comment>
<dbReference type="AlphaFoldDB" id="A0A9W6WZQ9"/>
<dbReference type="Proteomes" id="UP001165121">
    <property type="component" value="Unassembled WGS sequence"/>
</dbReference>
<gene>
    <name evidence="2" type="ORF">Pfra01_000378000</name>
</gene>
<proteinExistence type="predicted"/>
<organism evidence="2 3">
    <name type="scientific">Phytophthora fragariaefolia</name>
    <dbReference type="NCBI Taxonomy" id="1490495"/>
    <lineage>
        <taxon>Eukaryota</taxon>
        <taxon>Sar</taxon>
        <taxon>Stramenopiles</taxon>
        <taxon>Oomycota</taxon>
        <taxon>Peronosporomycetes</taxon>
        <taxon>Peronosporales</taxon>
        <taxon>Peronosporaceae</taxon>
        <taxon>Phytophthora</taxon>
    </lineage>
</organism>
<reference evidence="2" key="1">
    <citation type="submission" date="2023-04" db="EMBL/GenBank/DDBJ databases">
        <title>Phytophthora fragariaefolia NBRC 109709.</title>
        <authorList>
            <person name="Ichikawa N."/>
            <person name="Sato H."/>
            <person name="Tonouchi N."/>
        </authorList>
    </citation>
    <scope>NUCLEOTIDE SEQUENCE</scope>
    <source>
        <strain evidence="2">NBRC 109709</strain>
    </source>
</reference>
<evidence type="ECO:0000313" key="3">
    <source>
        <dbReference type="Proteomes" id="UP001165121"/>
    </source>
</evidence>
<accession>A0A9W6WZQ9</accession>
<dbReference type="EMBL" id="BSXT01000291">
    <property type="protein sequence ID" value="GMF23618.1"/>
    <property type="molecule type" value="Genomic_DNA"/>
</dbReference>
<keyword evidence="3" id="KW-1185">Reference proteome</keyword>